<evidence type="ECO:0000313" key="2">
    <source>
        <dbReference type="Proteomes" id="UP001576776"/>
    </source>
</evidence>
<organism evidence="1 2">
    <name type="scientific">Floridaenema fluviatile BLCC-F154</name>
    <dbReference type="NCBI Taxonomy" id="3153640"/>
    <lineage>
        <taxon>Bacteria</taxon>
        <taxon>Bacillati</taxon>
        <taxon>Cyanobacteriota</taxon>
        <taxon>Cyanophyceae</taxon>
        <taxon>Oscillatoriophycideae</taxon>
        <taxon>Aerosakkonematales</taxon>
        <taxon>Aerosakkonemataceae</taxon>
        <taxon>Floridanema</taxon>
        <taxon>Floridanema fluviatile</taxon>
    </lineage>
</organism>
<accession>A0ABV4Y7U6</accession>
<evidence type="ECO:0000313" key="1">
    <source>
        <dbReference type="EMBL" id="MFB2934880.1"/>
    </source>
</evidence>
<dbReference type="Proteomes" id="UP001576776">
    <property type="component" value="Unassembled WGS sequence"/>
</dbReference>
<sequence>MFYLLINRVYYDSKINQFYQNHELRTNTKYDIKYGGMVRYTGVNAPYE</sequence>
<proteinExistence type="predicted"/>
<dbReference type="RefSeq" id="WP_413256404.1">
    <property type="nucleotide sequence ID" value="NZ_JBHFNS010000027.1"/>
</dbReference>
<comment type="caution">
    <text evidence="1">The sequence shown here is derived from an EMBL/GenBank/DDBJ whole genome shotgun (WGS) entry which is preliminary data.</text>
</comment>
<keyword evidence="2" id="KW-1185">Reference proteome</keyword>
<reference evidence="1 2" key="1">
    <citation type="submission" date="2024-09" db="EMBL/GenBank/DDBJ databases">
        <title>Floridaenema gen nov. (Aerosakkonemataceae, Aerosakkonematales ord. nov., Cyanobacteria) from benthic tropical and subtropical fresh waters, with the description of four new species.</title>
        <authorList>
            <person name="Moretto J.A."/>
            <person name="Berthold D.E."/>
            <person name="Lefler F.W."/>
            <person name="Huang I.-S."/>
            <person name="Laughinghouse H. IV."/>
        </authorList>
    </citation>
    <scope>NUCLEOTIDE SEQUENCE [LARGE SCALE GENOMIC DNA]</scope>
    <source>
        <strain evidence="1 2">BLCC-F154</strain>
    </source>
</reference>
<gene>
    <name evidence="1" type="ORF">ACE1B6_06340</name>
</gene>
<protein>
    <submittedName>
        <fullName evidence="1">Uncharacterized protein</fullName>
    </submittedName>
</protein>
<name>A0ABV4Y7U6_9CYAN</name>
<dbReference type="EMBL" id="JBHFNS010000027">
    <property type="protein sequence ID" value="MFB2934880.1"/>
    <property type="molecule type" value="Genomic_DNA"/>
</dbReference>